<dbReference type="SUPFAM" id="SSF53335">
    <property type="entry name" value="S-adenosyl-L-methionine-dependent methyltransferases"/>
    <property type="match status" value="1"/>
</dbReference>
<proteinExistence type="predicted"/>
<evidence type="ECO:0000259" key="1">
    <source>
        <dbReference type="Pfam" id="PF13847"/>
    </source>
</evidence>
<reference evidence="2 3" key="1">
    <citation type="submission" date="2017-09" db="EMBL/GenBank/DDBJ databases">
        <title>Depth-based differentiation of microbial function through sediment-hosted aquifers and enrichment of novel symbionts in the deep terrestrial subsurface.</title>
        <authorList>
            <person name="Probst A.J."/>
            <person name="Ladd B."/>
            <person name="Jarett J.K."/>
            <person name="Geller-Mcgrath D.E."/>
            <person name="Sieber C.M."/>
            <person name="Emerson J.B."/>
            <person name="Anantharaman K."/>
            <person name="Thomas B.C."/>
            <person name="Malmstrom R."/>
            <person name="Stieglmeier M."/>
            <person name="Klingl A."/>
            <person name="Woyke T."/>
            <person name="Ryan C.M."/>
            <person name="Banfield J.F."/>
        </authorList>
    </citation>
    <scope>NUCLEOTIDE SEQUENCE [LARGE SCALE GENOMIC DNA]</scope>
    <source>
        <strain evidence="2">CG23_combo_of_CG06-09_8_20_14_all_39_17</strain>
    </source>
</reference>
<accession>A0A2G9YUT3</accession>
<dbReference type="EMBL" id="PCRO01000013">
    <property type="protein sequence ID" value="PIP22998.1"/>
    <property type="molecule type" value="Genomic_DNA"/>
</dbReference>
<dbReference type="InterPro" id="IPR029063">
    <property type="entry name" value="SAM-dependent_MTases_sf"/>
</dbReference>
<protein>
    <recommendedName>
        <fullName evidence="1">Methyltransferase domain-containing protein</fullName>
    </recommendedName>
</protein>
<dbReference type="CDD" id="cd02440">
    <property type="entry name" value="AdoMet_MTases"/>
    <property type="match status" value="1"/>
</dbReference>
<evidence type="ECO:0000313" key="3">
    <source>
        <dbReference type="Proteomes" id="UP000229976"/>
    </source>
</evidence>
<feature type="domain" description="Methyltransferase" evidence="1">
    <location>
        <begin position="16"/>
        <end position="142"/>
    </location>
</feature>
<comment type="caution">
    <text evidence="2">The sequence shown here is derived from an EMBL/GenBank/DDBJ whole genome shotgun (WGS) entry which is preliminary data.</text>
</comment>
<organism evidence="2 3">
    <name type="scientific">Candidatus Nealsonbacteria bacterium CG23_combo_of_CG06-09_8_20_14_all_39_17</name>
    <dbReference type="NCBI Taxonomy" id="1974722"/>
    <lineage>
        <taxon>Bacteria</taxon>
        <taxon>Candidatus Nealsoniibacteriota</taxon>
    </lineage>
</organism>
<sequence>MGFISPEKILKGIRLQDNAVVADFGCGSGGWVLPLAKMLETGNVFAIDILPEPLSALKLKAKTEGISNIETICSNVEKKRGSKLYDSSCDLVLMTNLFSQCDNIEIVMEEGIRVLKKGGRILVCDWKEASSLGPKNKISLEAVKELAKKMKLKAGKELEAGDYHYGIILTK</sequence>
<gene>
    <name evidence="2" type="ORF">COX37_00985</name>
</gene>
<dbReference type="InterPro" id="IPR025714">
    <property type="entry name" value="Methyltranfer_dom"/>
</dbReference>
<dbReference type="AlphaFoldDB" id="A0A2G9YUT3"/>
<dbReference type="Proteomes" id="UP000229976">
    <property type="component" value="Unassembled WGS sequence"/>
</dbReference>
<name>A0A2G9YUT3_9BACT</name>
<dbReference type="Gene3D" id="3.40.50.150">
    <property type="entry name" value="Vaccinia Virus protein VP39"/>
    <property type="match status" value="1"/>
</dbReference>
<evidence type="ECO:0000313" key="2">
    <source>
        <dbReference type="EMBL" id="PIP22998.1"/>
    </source>
</evidence>
<dbReference type="Pfam" id="PF13847">
    <property type="entry name" value="Methyltransf_31"/>
    <property type="match status" value="1"/>
</dbReference>